<evidence type="ECO:0000259" key="4">
    <source>
        <dbReference type="PROSITE" id="PS50097"/>
    </source>
</evidence>
<dbReference type="PROSITE" id="PS50292">
    <property type="entry name" value="PEROXIDASE_3"/>
    <property type="match status" value="1"/>
</dbReference>
<dbReference type="GO" id="GO:0020037">
    <property type="term" value="F:heme binding"/>
    <property type="evidence" value="ECO:0007669"/>
    <property type="project" value="InterPro"/>
</dbReference>
<dbReference type="Pfam" id="PF00651">
    <property type="entry name" value="BTB"/>
    <property type="match status" value="1"/>
</dbReference>
<dbReference type="InParanoid" id="E2B078"/>
<dbReference type="Pfam" id="PF03098">
    <property type="entry name" value="An_peroxidase"/>
    <property type="match status" value="1"/>
</dbReference>
<dbReference type="OrthoDB" id="823504at2759"/>
<proteinExistence type="predicted"/>
<dbReference type="InterPro" id="IPR011333">
    <property type="entry name" value="SKP1/BTB/POZ_sf"/>
</dbReference>
<feature type="domain" description="BTB" evidence="4">
    <location>
        <begin position="719"/>
        <end position="787"/>
    </location>
</feature>
<dbReference type="GO" id="GO:0046872">
    <property type="term" value="F:metal ion binding"/>
    <property type="evidence" value="ECO:0007669"/>
    <property type="project" value="UniProtKB-KW"/>
</dbReference>
<dbReference type="SUPFAM" id="SSF48371">
    <property type="entry name" value="ARM repeat"/>
    <property type="match status" value="2"/>
</dbReference>
<dbReference type="GO" id="GO:0004601">
    <property type="term" value="F:peroxidase activity"/>
    <property type="evidence" value="ECO:0007669"/>
    <property type="project" value="UniProtKB-KW"/>
</dbReference>
<dbReference type="PRINTS" id="PR00457">
    <property type="entry name" value="ANPEROXIDASE"/>
</dbReference>
<dbReference type="InterPro" id="IPR000225">
    <property type="entry name" value="Armadillo"/>
</dbReference>
<keyword evidence="2" id="KW-0408">Iron</keyword>
<feature type="compositionally biased region" description="Acidic residues" evidence="3">
    <location>
        <begin position="469"/>
        <end position="479"/>
    </location>
</feature>
<dbReference type="InterPro" id="IPR016024">
    <property type="entry name" value="ARM-type_fold"/>
</dbReference>
<reference evidence="5 6" key="1">
    <citation type="journal article" date="2010" name="Science">
        <title>Genomic comparison of the ants Camponotus floridanus and Harpegnathos saltator.</title>
        <authorList>
            <person name="Bonasio R."/>
            <person name="Zhang G."/>
            <person name="Ye C."/>
            <person name="Mutti N.S."/>
            <person name="Fang X."/>
            <person name="Qin N."/>
            <person name="Donahue G."/>
            <person name="Yang P."/>
            <person name="Li Q."/>
            <person name="Li C."/>
            <person name="Zhang P."/>
            <person name="Huang Z."/>
            <person name="Berger S.L."/>
            <person name="Reinberg D."/>
            <person name="Wang J."/>
            <person name="Liebig J."/>
        </authorList>
    </citation>
    <scope>NUCLEOTIDE SEQUENCE [LARGE SCALE GENOMIC DNA]</scope>
    <source>
        <strain evidence="6">C129</strain>
    </source>
</reference>
<feature type="region of interest" description="Disordered" evidence="3">
    <location>
        <begin position="430"/>
        <end position="485"/>
    </location>
</feature>
<dbReference type="STRING" id="104421.E2B078"/>
<evidence type="ECO:0000256" key="1">
    <source>
        <dbReference type="ARBA" id="ARBA00022559"/>
    </source>
</evidence>
<dbReference type="InterPro" id="IPR037120">
    <property type="entry name" value="Haem_peroxidase_sf_animal"/>
</dbReference>
<dbReference type="InterPro" id="IPR011989">
    <property type="entry name" value="ARM-like"/>
</dbReference>
<dbReference type="CDD" id="cd18186">
    <property type="entry name" value="BTB_POZ_ZBTB_KLHL-like"/>
    <property type="match status" value="1"/>
</dbReference>
<accession>E2B078</accession>
<evidence type="ECO:0000313" key="5">
    <source>
        <dbReference type="EMBL" id="EFN60907.1"/>
    </source>
</evidence>
<dbReference type="PROSITE" id="PS50097">
    <property type="entry name" value="BTB"/>
    <property type="match status" value="1"/>
</dbReference>
<dbReference type="EMBL" id="GL444420">
    <property type="protein sequence ID" value="EFN60907.1"/>
    <property type="molecule type" value="Genomic_DNA"/>
</dbReference>
<dbReference type="InterPro" id="IPR019791">
    <property type="entry name" value="Haem_peroxidase_animal"/>
</dbReference>
<dbReference type="SUPFAM" id="SSF54695">
    <property type="entry name" value="POZ domain"/>
    <property type="match status" value="1"/>
</dbReference>
<sequence>MSTSKMPRKDAADECPIASELARHFRASNKSGIVKCLAQLKSDPKRCKEFAKRSSGLDILVQLLRCKNDTMVNMSLSILADVCMTFDVREKVKDSKIGINVVLIIKNLKLDTKLHCRACRLVSNLSECSWHVKKLCEAGVLKALVPLLELKTNTQTYCMAVRAMRNIWSSYVHIRETMIGLQIIKLITQLFVMAEEKSYEDTKHAELVDACLKAMCVFLVTLDPRCGEQMQVDKDKQGYKCLMRCCNKRNNKMAIKCLYILCQIAECRLDLGISGTIEEIIALINSVENSSTEQLYKEILISLCLFCRESVNRNRIKDSDGLQLIITLLNNSKHKCYHSALLQALAQFIYDDNALDILAKHGILDILVTKLKDVIAIAVDDDKNNVSRKRFSDCPSEYQKTPSKYTRTCVERGRFSMDFYRDDWSPRSFTSASSSSPPSTPPLPLCSDSNAETDDTEDDIYSPICSDTECGDNDEDEETTSLKSYKSLTTTEADFDSSSVSSENPSKMNACQFYTLVLFNRLSLYLKPIDELADPKIIKPLTNYIKYTKKQNLQKYRNTAIKILMRIMNNTAYFLPLLKQGLVFDLQTLPEAEDCIRRLRMVAETGGAIGQLSFILLRGEDEQKLLTAVSIPLLIKTHRNLKCLLDKYGGLQLIFRLLREPSHKLHESAIWSICQLARTLQLYPADQSSTIAKSLMKASESSRPLLDETSDNTKPTVSSTVTFELDDGTTVDACRRMLCRRSDFFSAMLEGNFSESGKRRVRLKNTSHDGLNTLILAANGGALQRENIESLLDATVLADKFLMPDLLDALTETSLAKLDHENCCRAWRWAKSYSYEEWRTYCIKSFLTKLSWSETMQAFRNFYATDTFDGFLHEIRDIIEDMQRQNDFWFASFFIAILIQACLLVVVSTKDAATTKKNIPLQAEKKEDKLSDLEGSETSYFGPFHKNIFSNYHPTVYYSTNPLSYFPPSSNFPTSTQNATDSIHQQIKCGDTFPQGCQHSRYRSYDGSCNNLRNPTWGLANTRYGRLVRPRYADGIRAPTSSITGEELPLARTVSFTLFPNVKVEDRIWTLVAMQYGQIITHDMGLIDGTTQSKPHGTRCCTNGQLTPGWMMKSKCYPIIIPDDDPVYSKTPMQCMNFVRSTTDLDRGCSSSYKPAEQLNTVSQYLDLSLVYGSNDEVAASLRAGFGGRLNVELKNNREFPPSASNKSATCDTIYEFETCYVAGDSRVNQNPQLTILQIILLREHNRVADYLAQLNPSWSDETIFQETRRIVIAEHQNIVYYEWLPIFLGNAQVYQNKIVYDTKDYVNDYDETVITNTLNEHANAAFRYFHTNIVGHLNLVPESRQYSSFTSLRLSDHFNRPAIIERGNNLDDLTRGLAYQPQSNTDEFFDKEITQFFFRRGRPLGSDLRAIDIQRDRDHGLASYNDYREYCGLSRAKIFEDFNDLISASNIQKLSLLYASPDDVELTVGGALERHVSGTLAGPTFLCIMLRQFQQTRIGDRYWFETGDPKIAFTLEQLNELRKSSISRLFCDNGDNIQNMQRFGFAQVSKE</sequence>
<dbReference type="CDD" id="cd09823">
    <property type="entry name" value="peroxinectin_like"/>
    <property type="match status" value="1"/>
</dbReference>
<dbReference type="PANTHER" id="PTHR11475:SF86">
    <property type="entry name" value="PEROXIDASE"/>
    <property type="match status" value="1"/>
</dbReference>
<dbReference type="Gene3D" id="3.30.710.10">
    <property type="entry name" value="Potassium Channel Kv1.1, Chain A"/>
    <property type="match status" value="1"/>
</dbReference>
<evidence type="ECO:0000313" key="6">
    <source>
        <dbReference type="Proteomes" id="UP000000311"/>
    </source>
</evidence>
<dbReference type="FunFam" id="1.10.640.10:FF:000009">
    <property type="entry name" value="Peroxidase, isoform B"/>
    <property type="match status" value="1"/>
</dbReference>
<gene>
    <name evidence="5" type="ORF">EAG_06551</name>
</gene>
<dbReference type="Pfam" id="PF24768">
    <property type="entry name" value="ARM_ARMC5"/>
    <property type="match status" value="1"/>
</dbReference>
<evidence type="ECO:0000256" key="2">
    <source>
        <dbReference type="PIRSR" id="PIRSR619791-2"/>
    </source>
</evidence>
<keyword evidence="2" id="KW-0349">Heme</keyword>
<keyword evidence="1 5" id="KW-0560">Oxidoreductase</keyword>
<dbReference type="InterPro" id="IPR000210">
    <property type="entry name" value="BTB/POZ_dom"/>
</dbReference>
<dbReference type="SUPFAM" id="SSF48113">
    <property type="entry name" value="Heme-dependent peroxidases"/>
    <property type="match status" value="1"/>
</dbReference>
<keyword evidence="6" id="KW-1185">Reference proteome</keyword>
<dbReference type="Proteomes" id="UP000000311">
    <property type="component" value="Unassembled WGS sequence"/>
</dbReference>
<organism evidence="6">
    <name type="scientific">Camponotus floridanus</name>
    <name type="common">Florida carpenter ant</name>
    <dbReference type="NCBI Taxonomy" id="104421"/>
    <lineage>
        <taxon>Eukaryota</taxon>
        <taxon>Metazoa</taxon>
        <taxon>Ecdysozoa</taxon>
        <taxon>Arthropoda</taxon>
        <taxon>Hexapoda</taxon>
        <taxon>Insecta</taxon>
        <taxon>Pterygota</taxon>
        <taxon>Neoptera</taxon>
        <taxon>Endopterygota</taxon>
        <taxon>Hymenoptera</taxon>
        <taxon>Apocrita</taxon>
        <taxon>Aculeata</taxon>
        <taxon>Formicoidea</taxon>
        <taxon>Formicidae</taxon>
        <taxon>Formicinae</taxon>
        <taxon>Camponotus</taxon>
    </lineage>
</organism>
<feature type="compositionally biased region" description="Acidic residues" evidence="3">
    <location>
        <begin position="451"/>
        <end position="460"/>
    </location>
</feature>
<dbReference type="SMART" id="SM00185">
    <property type="entry name" value="ARM"/>
    <property type="match status" value="4"/>
</dbReference>
<evidence type="ECO:0000256" key="3">
    <source>
        <dbReference type="SAM" id="MobiDB-lite"/>
    </source>
</evidence>
<keyword evidence="2" id="KW-0479">Metal-binding</keyword>
<dbReference type="Gene3D" id="1.10.640.10">
    <property type="entry name" value="Haem peroxidase domain superfamily, animal type"/>
    <property type="match status" value="1"/>
</dbReference>
<dbReference type="GO" id="GO:0006979">
    <property type="term" value="P:response to oxidative stress"/>
    <property type="evidence" value="ECO:0007669"/>
    <property type="project" value="InterPro"/>
</dbReference>
<dbReference type="Gene3D" id="1.25.10.10">
    <property type="entry name" value="Leucine-rich Repeat Variant"/>
    <property type="match status" value="1"/>
</dbReference>
<dbReference type="InterPro" id="IPR055445">
    <property type="entry name" value="ARM_ARMC5"/>
</dbReference>
<protein>
    <submittedName>
        <fullName evidence="5">Peroxidase</fullName>
    </submittedName>
</protein>
<dbReference type="InterPro" id="IPR010255">
    <property type="entry name" value="Haem_peroxidase_sf"/>
</dbReference>
<keyword evidence="1 5" id="KW-0575">Peroxidase</keyword>
<name>E2B078_CAMFO</name>
<dbReference type="PANTHER" id="PTHR11475">
    <property type="entry name" value="OXIDASE/PEROXIDASE"/>
    <property type="match status" value="1"/>
</dbReference>
<feature type="binding site" description="axial binding residue" evidence="2">
    <location>
        <position position="1331"/>
    </location>
    <ligand>
        <name>heme b</name>
        <dbReference type="ChEBI" id="CHEBI:60344"/>
    </ligand>
    <ligandPart>
        <name>Fe</name>
        <dbReference type="ChEBI" id="CHEBI:18248"/>
    </ligandPart>
</feature>
<dbReference type="FunCoup" id="E2B078">
    <property type="interactions" value="244"/>
</dbReference>
<dbReference type="SMART" id="SM00225">
    <property type="entry name" value="BTB"/>
    <property type="match status" value="1"/>
</dbReference>